<feature type="transmembrane region" description="Helical" evidence="1">
    <location>
        <begin position="39"/>
        <end position="59"/>
    </location>
</feature>
<evidence type="ECO:0000313" key="3">
    <source>
        <dbReference type="Proteomes" id="UP000017818"/>
    </source>
</evidence>
<protein>
    <submittedName>
        <fullName evidence="2">Uncharacterized protein</fullName>
    </submittedName>
</protein>
<dbReference type="EMBL" id="AFZF02000004">
    <property type="protein sequence ID" value="EHL14783.1"/>
    <property type="molecule type" value="Genomic_DNA"/>
</dbReference>
<comment type="caution">
    <text evidence="2">The sequence shown here is derived from an EMBL/GenBank/DDBJ whole genome shotgun (WGS) entry which is preliminary data.</text>
</comment>
<keyword evidence="1" id="KW-0472">Membrane</keyword>
<accession>V9HU75</accession>
<dbReference type="HOGENOM" id="CLU_2667845_0_0_9"/>
<sequence>MEIIIALILLVLALYAIVYGSIFFIAGMAYGYWGLSIGMAPVLWLLMGIGAIVGFICALKNAFRAVRDLSGKGVK</sequence>
<keyword evidence="1" id="KW-0812">Transmembrane</keyword>
<proteinExistence type="predicted"/>
<name>V9HU75_9FIRM</name>
<evidence type="ECO:0000313" key="2">
    <source>
        <dbReference type="EMBL" id="EHL14783.1"/>
    </source>
</evidence>
<dbReference type="Proteomes" id="UP000017818">
    <property type="component" value="Unassembled WGS sequence"/>
</dbReference>
<gene>
    <name evidence="2" type="ORF">HMPREF9630_00826</name>
</gene>
<feature type="transmembrane region" description="Helical" evidence="1">
    <location>
        <begin position="7"/>
        <end position="33"/>
    </location>
</feature>
<dbReference type="RefSeq" id="WP_009526738.1">
    <property type="nucleotide sequence ID" value="NZ_JH815225.1"/>
</dbReference>
<reference evidence="2 3" key="1">
    <citation type="submission" date="2012-05" db="EMBL/GenBank/DDBJ databases">
        <title>The Genome Sequence of Eubacteriaceae bacterium CM2.</title>
        <authorList>
            <consortium name="The Broad Institute Genome Sequencing Platform"/>
            <person name="Earl A."/>
            <person name="Ward D."/>
            <person name="Feldgarden M."/>
            <person name="Gevers D."/>
            <person name="Sizova M."/>
            <person name="Hazen A."/>
            <person name="Epstein S."/>
            <person name="Walker B."/>
            <person name="Young S.K."/>
            <person name="Zeng Q."/>
            <person name="Gargeya S."/>
            <person name="Fitzgerald M."/>
            <person name="Haas B."/>
            <person name="Abouelleil A."/>
            <person name="Alvarado L."/>
            <person name="Arachchi H.M."/>
            <person name="Berlin A."/>
            <person name="Chapman S.B."/>
            <person name="Goldberg J."/>
            <person name="Griggs A."/>
            <person name="Gujja S."/>
            <person name="Hansen M."/>
            <person name="Howarth C."/>
            <person name="Imamovic A."/>
            <person name="Larimer J."/>
            <person name="McCowen C."/>
            <person name="Montmayeur A."/>
            <person name="Murphy C."/>
            <person name="Neiman D."/>
            <person name="Pearson M."/>
            <person name="Priest M."/>
            <person name="Roberts A."/>
            <person name="Saif S."/>
            <person name="Shea T."/>
            <person name="Sisk P."/>
            <person name="Sykes S."/>
            <person name="Wortman J."/>
            <person name="Nusbaum C."/>
            <person name="Birren B."/>
        </authorList>
    </citation>
    <scope>NUCLEOTIDE SEQUENCE [LARGE SCALE GENOMIC DNA]</scope>
    <source>
        <strain evidence="2 3">CM2</strain>
    </source>
</reference>
<organism evidence="2 3">
    <name type="scientific">Peptoanaerobacter stomatis</name>
    <dbReference type="NCBI Taxonomy" id="796937"/>
    <lineage>
        <taxon>Bacteria</taxon>
        <taxon>Bacillati</taxon>
        <taxon>Bacillota</taxon>
        <taxon>Clostridia</taxon>
        <taxon>Peptostreptococcales</taxon>
        <taxon>Filifactoraceae</taxon>
        <taxon>Peptoanaerobacter</taxon>
    </lineage>
</organism>
<keyword evidence="1" id="KW-1133">Transmembrane helix</keyword>
<dbReference type="AlphaFoldDB" id="V9HU75"/>
<evidence type="ECO:0000256" key="1">
    <source>
        <dbReference type="SAM" id="Phobius"/>
    </source>
</evidence>